<comment type="caution">
    <text evidence="1">The sequence shown here is derived from an EMBL/GenBank/DDBJ whole genome shotgun (WGS) entry which is preliminary data.</text>
</comment>
<protein>
    <submittedName>
        <fullName evidence="1">Uncharacterized protein</fullName>
    </submittedName>
</protein>
<evidence type="ECO:0000313" key="2">
    <source>
        <dbReference type="Proteomes" id="UP000887159"/>
    </source>
</evidence>
<accession>A0A8X6RGH0</accession>
<dbReference type="AlphaFoldDB" id="A0A8X6RGH0"/>
<sequence length="109" mass="12474">MHITRMLEFNVHWARTRNPKEEDPRRGNSEYVFDFRVVATVTYWSRQRARSRRVMSSSLVPLKTRLEEGPMSIKYVEAQTSSCWGGVEVRKEGGVPAQVSSSSSDHGSK</sequence>
<dbReference type="Proteomes" id="UP000887159">
    <property type="component" value="Unassembled WGS sequence"/>
</dbReference>
<reference evidence="1" key="1">
    <citation type="submission" date="2020-08" db="EMBL/GenBank/DDBJ databases">
        <title>Multicomponent nature underlies the extraordinary mechanical properties of spider dragline silk.</title>
        <authorList>
            <person name="Kono N."/>
            <person name="Nakamura H."/>
            <person name="Mori M."/>
            <person name="Yoshida Y."/>
            <person name="Ohtoshi R."/>
            <person name="Malay A.D."/>
            <person name="Moran D.A.P."/>
            <person name="Tomita M."/>
            <person name="Numata K."/>
            <person name="Arakawa K."/>
        </authorList>
    </citation>
    <scope>NUCLEOTIDE SEQUENCE</scope>
</reference>
<organism evidence="1 2">
    <name type="scientific">Trichonephila clavipes</name>
    <name type="common">Golden silk orbweaver</name>
    <name type="synonym">Nephila clavipes</name>
    <dbReference type="NCBI Taxonomy" id="2585209"/>
    <lineage>
        <taxon>Eukaryota</taxon>
        <taxon>Metazoa</taxon>
        <taxon>Ecdysozoa</taxon>
        <taxon>Arthropoda</taxon>
        <taxon>Chelicerata</taxon>
        <taxon>Arachnida</taxon>
        <taxon>Araneae</taxon>
        <taxon>Araneomorphae</taxon>
        <taxon>Entelegynae</taxon>
        <taxon>Araneoidea</taxon>
        <taxon>Nephilidae</taxon>
        <taxon>Trichonephila</taxon>
    </lineage>
</organism>
<name>A0A8X6RGH0_TRICX</name>
<keyword evidence="2" id="KW-1185">Reference proteome</keyword>
<evidence type="ECO:0000313" key="1">
    <source>
        <dbReference type="EMBL" id="GFX90000.1"/>
    </source>
</evidence>
<gene>
    <name evidence="1" type="ORF">TNCV_886981</name>
</gene>
<dbReference type="EMBL" id="BMAU01021087">
    <property type="protein sequence ID" value="GFX90000.1"/>
    <property type="molecule type" value="Genomic_DNA"/>
</dbReference>
<proteinExistence type="predicted"/>